<proteinExistence type="predicted"/>
<keyword evidence="9" id="KW-1185">Reference proteome</keyword>
<feature type="compositionally biased region" description="Basic and acidic residues" evidence="6">
    <location>
        <begin position="2225"/>
        <end position="2270"/>
    </location>
</feature>
<dbReference type="GO" id="GO:0015074">
    <property type="term" value="P:DNA integration"/>
    <property type="evidence" value="ECO:0007669"/>
    <property type="project" value="InterPro"/>
</dbReference>
<name>A0AA38TVV9_9ASTR</name>
<dbReference type="PROSITE" id="PS50994">
    <property type="entry name" value="INTEGRASE"/>
    <property type="match status" value="1"/>
</dbReference>
<dbReference type="CDD" id="cd01647">
    <property type="entry name" value="RT_LTR"/>
    <property type="match status" value="1"/>
</dbReference>
<dbReference type="Pfam" id="PF00665">
    <property type="entry name" value="rve"/>
    <property type="match status" value="1"/>
</dbReference>
<feature type="region of interest" description="Disordered" evidence="6">
    <location>
        <begin position="834"/>
        <end position="872"/>
    </location>
</feature>
<dbReference type="Pfam" id="PF17921">
    <property type="entry name" value="Integrase_H2C2"/>
    <property type="match status" value="1"/>
</dbReference>
<dbReference type="InterPro" id="IPR000477">
    <property type="entry name" value="RT_dom"/>
</dbReference>
<reference evidence="8" key="1">
    <citation type="submission" date="2023-03" db="EMBL/GenBank/DDBJ databases">
        <title>Chromosome-scale reference genome and RAD-based genetic map of yellow starthistle (Centaurea solstitialis) reveal putative structural variation and QTLs associated with invader traits.</title>
        <authorList>
            <person name="Reatini B."/>
            <person name="Cang F.A."/>
            <person name="Jiang Q."/>
            <person name="Mckibben M.T.W."/>
            <person name="Barker M.S."/>
            <person name="Rieseberg L.H."/>
            <person name="Dlugosch K.M."/>
        </authorList>
    </citation>
    <scope>NUCLEOTIDE SEQUENCE</scope>
    <source>
        <strain evidence="8">CAN-66</strain>
        <tissue evidence="8">Leaf</tissue>
    </source>
</reference>
<dbReference type="InterPro" id="IPR036397">
    <property type="entry name" value="RNaseH_sf"/>
</dbReference>
<dbReference type="Gene3D" id="3.10.10.10">
    <property type="entry name" value="HIV Type 1 Reverse Transcriptase, subunit A, domain 1"/>
    <property type="match status" value="1"/>
</dbReference>
<evidence type="ECO:0000256" key="6">
    <source>
        <dbReference type="SAM" id="MobiDB-lite"/>
    </source>
</evidence>
<evidence type="ECO:0000313" key="8">
    <source>
        <dbReference type="EMBL" id="KAJ9561910.1"/>
    </source>
</evidence>
<dbReference type="InterPro" id="IPR043502">
    <property type="entry name" value="DNA/RNA_pol_sf"/>
</dbReference>
<dbReference type="GO" id="GO:0003676">
    <property type="term" value="F:nucleic acid binding"/>
    <property type="evidence" value="ECO:0007669"/>
    <property type="project" value="InterPro"/>
</dbReference>
<sequence length="2876" mass="326703">MYKTPTEGYKLLEDMLIHNIDWRTDKRLQIPRIAGKISTDFDPSDELAAMKNQQVKFERKIEELIKSVHAFQVGCEECNGPHLTKDCPNRPMMTPEEVNYLNRGEYQGRWNNNRNFIPRPPGFFAPNQQNQRPDGEPRVSIEDRIVQFMDMQKKLNDEVSSYLRNHQSTIQNLELQVGRVSQMLSERTQGELPTQTQVNPKVENEKPMLMMTGEPSKKKWTDIYTKKYVESDSGSEPDYATDYDSEGFTISFEHLGLKGPVASSDDEEEDGKQGGYAEFVIPKKEDKGKEKEKEKAPDDDLIYIASIKHDPGSAVLNMMPVGYCRKMGVKKIIPTDYQYRGMNGYMTKPLGIAEGVLIRIGNFVYFTDFVIANLPQNTEIPIILGRSFLHTAQVNTNMRNQVTSLGYGENRIYFDPNGEPVTHLDEPYEDPSLAYKKSMNRPLLPHERRKKTEDYPNPIRQKEQTTNGSGPSKKEYRKKRGSSSRRNHMEGIRTKIEQIRRAMEFFKSWKQKAFCDRQFPNLATRGWSSLVQPTLSLIVDCMPRKSHGEFFELDPGIERTFQRRRRIQRNLSSIRETLESLETFETVTMAERAYGPQPRPDIITLANSKDGCIMDYAMPAYELLNAGIVRPEINTHFELKHVMFNMLQSSGQFRGLPSEDPHLHLKTFMEIADSFHLVTISDDALRLKLFPFSLKDRARAWFKELLRKCPHHGIPYCIQLETFYNGLDTNARQMLDATAGGAFNSVDARALVPKRTADFLEVDPYTALTAQLASMANMIKNMSVANAAKSVETVPESLPVKCVWCGEGHTFDQCSHNIESVNYVHNRPSQFSNNYNSSWRQHPNFSWNNPPVAKEQKQNNFQQQQNTAQDQQTRFQNHVFQNPKPHFQQQQGQQSEMPPSLDAMLKSFISQTNQVINHQNTALRTLETQIGQIALELRNRPVGTLPSDTELPKNQTKEHVKAMTLRDGKSLVGPTPKEPKVVSSTDREKPTTIAPTIVVPTSKVPEPEKSNDCVPITDIPELSLLFPDNRKKDKSLSDSAIAFDSSAAAPAQTGKPQTAKEQIPPTVPSTSDPKKAVVTPVPPYVPYPQRLRNQKEEVQFKKFLDVFKQLHINIPLVEALESMPSYAKFLKDILSKKKRITEYETVALTERCSTLVTNKLPPKQKDPGSFTIPCSIGGKEVGKAFCDLGASINLMPLSIFRTLGIGEATPTTVTLQLADKSIAYPKGKIEDVLVQVDKFIFPADFIILDFEADKDTPIIVGRPFLAIGRTLIDVERGELTMRVNDQNVTFNVFTSMKYPNDMEECSVLGSVESWCQEETLEEIIKTDDLDDIEFDEDDLNVDDLEDEEIENENSEDSGDESLADMLQPVAAYEMLEESTKENPLPFINAPPVLELKQLPAHLKYVFLKDENKLPVIISATLEPEQEEQLVKVLKDHKKAIGWTISDLKGISPSICQHKIILEDKDFRSVEPQRRLNPLMKEVVKKEILKWLDAGIIYPIAGSSWVSPVQCVPKKGGVTVVENEKNELIPTRVVTGWRICMDYRKLNKATHKDHFPLPFIDQMLDRLASKEYYCFLDGYSGYNQIAIAQEDQEKTTFTCPFGTFAFRRMPFGQCNAPATFQRCMMSIFSDMLETSMEIFMDDFSVYGSSYDECLKNLEQSLKRCEETDLVLNWEKCHFMVKEGIVLGHLISNKGIEVDKAKLEVIEKLPEPTNVKGIRSFLGHAGFYRRFIKDFSKISKPLCLLLQNDHPFDFNDEYRKGTENQVADHLSRLKKGKEPFEEINEKFPDEQLLMLQHHATAPWFADIANYLAAGIIPPEMNKNQRKKLFSDAKNYLWDDPFLFKLGADQILRRCIPFEDVPAVLEHCHASAYGGHFGGQRTAAKVLQSGFFWPTLFHDADKFVKSCNECQRTGSISQRHEMPLNGILEVELFDVWGIDFMGPFPMSGNCQYILVAVDYVSKWVEATACHSNDAKTVLKFLHKNIFTRFGTPRAMISDEGNTFVNNMMKEVLTKYNISHRVATAYHPQTNGLAELSNREIKSILEKVVKPSRKDWSFKLDDALWAYRTAYKSPIGMSPYKLVFGKACHLPLELEHKAFWALKELNMSINDAGKRRKLQINELEELRDQSYENAKIYKDKTKRWHDKRILQRNFQPGQKVLLLNSRLKLFPGKLRKKVDFEVAVATPLVTRRTTRSAAIADNAGEKKKEKGIVIHASDSPLWVMYKRQKTSDKGKETGTRTDTLENPSKKTFSDKPAHKPTSDKPSDKPKKQSVQEEVIPKPIKTRRIIDLNNSNPNTPITAEVENPEFQDAQNPNSETLDESPENPPANTATTTISPTSVLDTSVFETTQPMHMTGTTSVAPHEATVVTVHREPQIPDPQTEEEAEVGVDDEPLAEVMKRKKAEKEEQVQKKAKKGKSIQPKAPKNKSTIVKKTATKSSIRASTSKVTLDEVGSEEDTEGEYDADDDVEDEDFGFSCTKAEDCYSQFKGKYGYVDKGFTERIMDEVIFVKTVIDGFGWRDLCKVPTPHNIDVVREFYAEVAAALKKNKEKVKVRGTMVSFSAKAINGFFNLTPPTDSLHEKMVQRASEANARKVLAMIATPNAFWKGSTDNTRPLDSCFLTPTANVWSHLVRHTIMPSSHDFSLIWERCVLIYCIMKVKPFDVGGIIVKSIKTCAEKPKGSLWHPALIHSLVKRAKVKEFDDDEWVNKKCAMDRIAIDRIMRNQVRKGGDPAELNYATTAGAAAGPTVAGGGGLDTGAVALLVRMMDENQRKLLAKLEDQESFWEEKLAAQRDDLVETFEEKEVALGRRIKRQEVVIKQMQREMALHHKWEKQKEEVMLEVWGDKHKDAATHLPKYPEELSRRQIAVLKETAAAPTPPE</sequence>
<keyword evidence="4" id="KW-0378">Hydrolase</keyword>
<feature type="compositionally biased region" description="Polar residues" evidence="6">
    <location>
        <begin position="2423"/>
        <end position="2444"/>
    </location>
</feature>
<feature type="compositionally biased region" description="Basic and acidic residues" evidence="6">
    <location>
        <begin position="977"/>
        <end position="989"/>
    </location>
</feature>
<feature type="compositionally biased region" description="Polar residues" evidence="6">
    <location>
        <begin position="2287"/>
        <end position="2296"/>
    </location>
</feature>
<dbReference type="SUPFAM" id="SSF53098">
    <property type="entry name" value="Ribonuclease H-like"/>
    <property type="match status" value="1"/>
</dbReference>
<dbReference type="Proteomes" id="UP001172457">
    <property type="component" value="Chromosome 2"/>
</dbReference>
<dbReference type="Gene3D" id="3.30.70.270">
    <property type="match status" value="2"/>
</dbReference>
<accession>A0AA38TVV9</accession>
<feature type="region of interest" description="Disordered" evidence="6">
    <location>
        <begin position="2370"/>
        <end position="2389"/>
    </location>
</feature>
<feature type="compositionally biased region" description="Acidic residues" evidence="6">
    <location>
        <begin position="2377"/>
        <end position="2389"/>
    </location>
</feature>
<evidence type="ECO:0000259" key="7">
    <source>
        <dbReference type="PROSITE" id="PS50994"/>
    </source>
</evidence>
<dbReference type="EMBL" id="JARYMX010000002">
    <property type="protein sequence ID" value="KAJ9561910.1"/>
    <property type="molecule type" value="Genomic_DNA"/>
</dbReference>
<dbReference type="Gene3D" id="3.30.420.10">
    <property type="entry name" value="Ribonuclease H-like superfamily/Ribonuclease H"/>
    <property type="match status" value="1"/>
</dbReference>
<feature type="compositionally biased region" description="Low complexity" evidence="6">
    <location>
        <begin position="2324"/>
        <end position="2336"/>
    </location>
</feature>
<comment type="caution">
    <text evidence="8">The sequence shown here is derived from an EMBL/GenBank/DDBJ whole genome shotgun (WGS) entry which is preliminary data.</text>
</comment>
<keyword evidence="5" id="KW-0175">Coiled coil</keyword>
<feature type="compositionally biased region" description="Polar residues" evidence="6">
    <location>
        <begin position="834"/>
        <end position="849"/>
    </location>
</feature>
<evidence type="ECO:0000256" key="4">
    <source>
        <dbReference type="ARBA" id="ARBA00022759"/>
    </source>
</evidence>
<feature type="compositionally biased region" description="Basic and acidic residues" evidence="6">
    <location>
        <begin position="281"/>
        <end position="295"/>
    </location>
</feature>
<keyword evidence="2" id="KW-0548">Nucleotidyltransferase</keyword>
<dbReference type="SUPFAM" id="SSF56672">
    <property type="entry name" value="DNA/RNA polymerases"/>
    <property type="match status" value="1"/>
</dbReference>
<feature type="region of interest" description="Disordered" evidence="6">
    <location>
        <begin position="438"/>
        <end position="492"/>
    </location>
</feature>
<feature type="compositionally biased region" description="Basic and acidic residues" evidence="6">
    <location>
        <begin position="444"/>
        <end position="454"/>
    </location>
</feature>
<organism evidence="8 9">
    <name type="scientific">Centaurea solstitialis</name>
    <name type="common">yellow star-thistle</name>
    <dbReference type="NCBI Taxonomy" id="347529"/>
    <lineage>
        <taxon>Eukaryota</taxon>
        <taxon>Viridiplantae</taxon>
        <taxon>Streptophyta</taxon>
        <taxon>Embryophyta</taxon>
        <taxon>Tracheophyta</taxon>
        <taxon>Spermatophyta</taxon>
        <taxon>Magnoliopsida</taxon>
        <taxon>eudicotyledons</taxon>
        <taxon>Gunneridae</taxon>
        <taxon>Pentapetalae</taxon>
        <taxon>asterids</taxon>
        <taxon>campanulids</taxon>
        <taxon>Asterales</taxon>
        <taxon>Asteraceae</taxon>
        <taxon>Carduoideae</taxon>
        <taxon>Cardueae</taxon>
        <taxon>Centaureinae</taxon>
        <taxon>Centaurea</taxon>
    </lineage>
</organism>
<feature type="coiled-coil region" evidence="5">
    <location>
        <begin position="2105"/>
        <end position="2136"/>
    </location>
</feature>
<dbReference type="InterPro" id="IPR041588">
    <property type="entry name" value="Integrase_H2C2"/>
</dbReference>
<dbReference type="InterPro" id="IPR050951">
    <property type="entry name" value="Retrovirus_Pol_polyprotein"/>
</dbReference>
<feature type="compositionally biased region" description="Basic residues" evidence="6">
    <location>
        <begin position="475"/>
        <end position="486"/>
    </location>
</feature>
<dbReference type="PANTHER" id="PTHR37984:SF5">
    <property type="entry name" value="PROTEIN NYNRIN-LIKE"/>
    <property type="match status" value="1"/>
</dbReference>
<keyword evidence="3" id="KW-0540">Nuclease</keyword>
<feature type="region of interest" description="Disordered" evidence="6">
    <location>
        <begin position="1046"/>
        <end position="1081"/>
    </location>
</feature>
<dbReference type="InterPro" id="IPR021109">
    <property type="entry name" value="Peptidase_aspartic_dom_sf"/>
</dbReference>
<feature type="region of interest" description="Disordered" evidence="6">
    <location>
        <begin position="2221"/>
        <end position="2337"/>
    </location>
</feature>
<keyword evidence="4" id="KW-0255">Endonuclease</keyword>
<feature type="region of interest" description="Disordered" evidence="6">
    <location>
        <begin position="259"/>
        <end position="295"/>
    </location>
</feature>
<dbReference type="Gene3D" id="2.40.70.10">
    <property type="entry name" value="Acid Proteases"/>
    <property type="match status" value="2"/>
</dbReference>
<feature type="compositionally biased region" description="Low complexity" evidence="6">
    <location>
        <begin position="858"/>
        <end position="872"/>
    </location>
</feature>
<protein>
    <recommendedName>
        <fullName evidence="7">Integrase catalytic domain-containing protein</fullName>
    </recommendedName>
</protein>
<dbReference type="InterPro" id="IPR043128">
    <property type="entry name" value="Rev_trsase/Diguanyl_cyclase"/>
</dbReference>
<dbReference type="GO" id="GO:0004519">
    <property type="term" value="F:endonuclease activity"/>
    <property type="evidence" value="ECO:0007669"/>
    <property type="project" value="UniProtKB-KW"/>
</dbReference>
<dbReference type="InterPro" id="IPR046796">
    <property type="entry name" value="Transposase_32_dom"/>
</dbReference>
<feature type="region of interest" description="Disordered" evidence="6">
    <location>
        <begin position="2396"/>
        <end position="2463"/>
    </location>
</feature>
<dbReference type="Gene3D" id="1.10.340.70">
    <property type="match status" value="1"/>
</dbReference>
<feature type="compositionally biased region" description="Acidic residues" evidence="6">
    <location>
        <begin position="2449"/>
        <end position="2463"/>
    </location>
</feature>
<evidence type="ECO:0000256" key="3">
    <source>
        <dbReference type="ARBA" id="ARBA00022722"/>
    </source>
</evidence>
<dbReference type="Pfam" id="PF00078">
    <property type="entry name" value="RVT_1"/>
    <property type="match status" value="1"/>
</dbReference>
<dbReference type="CDD" id="cd00303">
    <property type="entry name" value="retropepsin_like"/>
    <property type="match status" value="2"/>
</dbReference>
<evidence type="ECO:0000313" key="9">
    <source>
        <dbReference type="Proteomes" id="UP001172457"/>
    </source>
</evidence>
<dbReference type="InterPro" id="IPR012337">
    <property type="entry name" value="RNaseH-like_sf"/>
</dbReference>
<evidence type="ECO:0000256" key="5">
    <source>
        <dbReference type="SAM" id="Coils"/>
    </source>
</evidence>
<dbReference type="Pfam" id="PF20167">
    <property type="entry name" value="Transposase_32"/>
    <property type="match status" value="1"/>
</dbReference>
<evidence type="ECO:0000256" key="2">
    <source>
        <dbReference type="ARBA" id="ARBA00022695"/>
    </source>
</evidence>
<dbReference type="InterPro" id="IPR001584">
    <property type="entry name" value="Integrase_cat-core"/>
</dbReference>
<dbReference type="PANTHER" id="PTHR37984">
    <property type="entry name" value="PROTEIN CBG26694"/>
    <property type="match status" value="1"/>
</dbReference>
<keyword evidence="1" id="KW-0808">Transferase</keyword>
<gene>
    <name evidence="8" type="ORF">OSB04_007070</name>
</gene>
<feature type="domain" description="Integrase catalytic" evidence="7">
    <location>
        <begin position="1916"/>
        <end position="2083"/>
    </location>
</feature>
<feature type="region of interest" description="Disordered" evidence="6">
    <location>
        <begin position="968"/>
        <end position="989"/>
    </location>
</feature>
<evidence type="ECO:0000256" key="1">
    <source>
        <dbReference type="ARBA" id="ARBA00022679"/>
    </source>
</evidence>
<dbReference type="GO" id="GO:0016779">
    <property type="term" value="F:nucleotidyltransferase activity"/>
    <property type="evidence" value="ECO:0007669"/>
    <property type="project" value="UniProtKB-KW"/>
</dbReference>